<reference evidence="2" key="1">
    <citation type="submission" date="2020-08" db="EMBL/GenBank/DDBJ databases">
        <title>Multicomponent nature underlies the extraordinary mechanical properties of spider dragline silk.</title>
        <authorList>
            <person name="Kono N."/>
            <person name="Nakamura H."/>
            <person name="Mori M."/>
            <person name="Yoshida Y."/>
            <person name="Ohtoshi R."/>
            <person name="Malay A.D."/>
            <person name="Moran D.A.P."/>
            <person name="Tomita M."/>
            <person name="Numata K."/>
            <person name="Arakawa K."/>
        </authorList>
    </citation>
    <scope>NUCLEOTIDE SEQUENCE</scope>
</reference>
<keyword evidence="1" id="KW-0732">Signal</keyword>
<feature type="chain" id="PRO_5036453924" evidence="1">
    <location>
        <begin position="25"/>
        <end position="61"/>
    </location>
</feature>
<evidence type="ECO:0000313" key="2">
    <source>
        <dbReference type="EMBL" id="GFU16781.1"/>
    </source>
</evidence>
<sequence length="61" mass="6507">MGVKSSIIIVITIAFCCFLSNAAGQKFPNMDDSLQGLDNLGVDKGALTSALSPRKVIEMYL</sequence>
<protein>
    <submittedName>
        <fullName evidence="2">Uncharacterized protein</fullName>
    </submittedName>
</protein>
<gene>
    <name evidence="2" type="ORF">NPIL_675131</name>
</gene>
<dbReference type="AlphaFoldDB" id="A0A8X6QJF4"/>
<name>A0A8X6QJF4_NEPPI</name>
<comment type="caution">
    <text evidence="2">The sequence shown here is derived from an EMBL/GenBank/DDBJ whole genome shotgun (WGS) entry which is preliminary data.</text>
</comment>
<feature type="non-terminal residue" evidence="2">
    <location>
        <position position="1"/>
    </location>
</feature>
<evidence type="ECO:0000313" key="3">
    <source>
        <dbReference type="Proteomes" id="UP000887013"/>
    </source>
</evidence>
<feature type="signal peptide" evidence="1">
    <location>
        <begin position="1"/>
        <end position="24"/>
    </location>
</feature>
<dbReference type="EMBL" id="BMAW01126433">
    <property type="protein sequence ID" value="GFU16781.1"/>
    <property type="molecule type" value="Genomic_DNA"/>
</dbReference>
<dbReference type="Proteomes" id="UP000887013">
    <property type="component" value="Unassembled WGS sequence"/>
</dbReference>
<proteinExistence type="predicted"/>
<accession>A0A8X6QJF4</accession>
<organism evidence="2 3">
    <name type="scientific">Nephila pilipes</name>
    <name type="common">Giant wood spider</name>
    <name type="synonym">Nephila maculata</name>
    <dbReference type="NCBI Taxonomy" id="299642"/>
    <lineage>
        <taxon>Eukaryota</taxon>
        <taxon>Metazoa</taxon>
        <taxon>Ecdysozoa</taxon>
        <taxon>Arthropoda</taxon>
        <taxon>Chelicerata</taxon>
        <taxon>Arachnida</taxon>
        <taxon>Araneae</taxon>
        <taxon>Araneomorphae</taxon>
        <taxon>Entelegynae</taxon>
        <taxon>Araneoidea</taxon>
        <taxon>Nephilidae</taxon>
        <taxon>Nephila</taxon>
    </lineage>
</organism>
<evidence type="ECO:0000256" key="1">
    <source>
        <dbReference type="SAM" id="SignalP"/>
    </source>
</evidence>
<keyword evidence="3" id="KW-1185">Reference proteome</keyword>